<feature type="region of interest" description="Disordered" evidence="1">
    <location>
        <begin position="109"/>
        <end position="141"/>
    </location>
</feature>
<feature type="region of interest" description="Disordered" evidence="1">
    <location>
        <begin position="1"/>
        <end position="96"/>
    </location>
</feature>
<dbReference type="AlphaFoldDB" id="A0A9W7D1M2"/>
<sequence length="141" mass="15590">MLQARSQIQEGEKPKPRSRKQPIASVDPTTSASDTSTGRLETYFQDAMRRFLKEQQALPSPPTPTEIHNPGSQDVEISSARSPDSDPHWEYDLDDIDFPTSDRAAMAAMATESTGSTMIQRVPISKSSQARSKMRIGREPG</sequence>
<protein>
    <submittedName>
        <fullName evidence="2">Unnamed protein product</fullName>
    </submittedName>
</protein>
<dbReference type="OrthoDB" id="128523at2759"/>
<accession>A0A9W7D1M2</accession>
<dbReference type="EMBL" id="BSXT01002540">
    <property type="protein sequence ID" value="GMF49516.1"/>
    <property type="molecule type" value="Genomic_DNA"/>
</dbReference>
<feature type="compositionally biased region" description="Polar residues" evidence="1">
    <location>
        <begin position="70"/>
        <end position="82"/>
    </location>
</feature>
<feature type="compositionally biased region" description="Polar residues" evidence="1">
    <location>
        <begin position="111"/>
        <end position="131"/>
    </location>
</feature>
<reference evidence="2" key="1">
    <citation type="submission" date="2023-04" db="EMBL/GenBank/DDBJ databases">
        <title>Phytophthora fragariaefolia NBRC 109709.</title>
        <authorList>
            <person name="Ichikawa N."/>
            <person name="Sato H."/>
            <person name="Tonouchi N."/>
        </authorList>
    </citation>
    <scope>NUCLEOTIDE SEQUENCE</scope>
    <source>
        <strain evidence="2">NBRC 109709</strain>
    </source>
</reference>
<proteinExistence type="predicted"/>
<name>A0A9W7D1M2_9STRA</name>
<evidence type="ECO:0000313" key="2">
    <source>
        <dbReference type="EMBL" id="GMF49516.1"/>
    </source>
</evidence>
<gene>
    <name evidence="2" type="ORF">Pfra01_001958800</name>
</gene>
<evidence type="ECO:0000313" key="3">
    <source>
        <dbReference type="Proteomes" id="UP001165121"/>
    </source>
</evidence>
<keyword evidence="3" id="KW-1185">Reference proteome</keyword>
<comment type="caution">
    <text evidence="2">The sequence shown here is derived from an EMBL/GenBank/DDBJ whole genome shotgun (WGS) entry which is preliminary data.</text>
</comment>
<feature type="compositionally biased region" description="Polar residues" evidence="1">
    <location>
        <begin position="27"/>
        <end position="39"/>
    </location>
</feature>
<evidence type="ECO:0000256" key="1">
    <source>
        <dbReference type="SAM" id="MobiDB-lite"/>
    </source>
</evidence>
<organism evidence="2 3">
    <name type="scientific">Phytophthora fragariaefolia</name>
    <dbReference type="NCBI Taxonomy" id="1490495"/>
    <lineage>
        <taxon>Eukaryota</taxon>
        <taxon>Sar</taxon>
        <taxon>Stramenopiles</taxon>
        <taxon>Oomycota</taxon>
        <taxon>Peronosporomycetes</taxon>
        <taxon>Peronosporales</taxon>
        <taxon>Peronosporaceae</taxon>
        <taxon>Phytophthora</taxon>
    </lineage>
</organism>
<dbReference type="Proteomes" id="UP001165121">
    <property type="component" value="Unassembled WGS sequence"/>
</dbReference>